<dbReference type="SMART" id="SM00829">
    <property type="entry name" value="PKS_ER"/>
    <property type="match status" value="1"/>
</dbReference>
<feature type="domain" description="Enoyl reductase (ER)" evidence="1">
    <location>
        <begin position="38"/>
        <end position="359"/>
    </location>
</feature>
<proteinExistence type="predicted"/>
<dbReference type="PANTHER" id="PTHR45033:SF2">
    <property type="entry name" value="ZINC-TYPE ALCOHOL DEHYDROGENASE-LIKE PROTEIN C1773.06C"/>
    <property type="match status" value="1"/>
</dbReference>
<dbReference type="AlphaFoldDB" id="A0A7Y4IGJ0"/>
<dbReference type="InterPro" id="IPR013149">
    <property type="entry name" value="ADH-like_C"/>
</dbReference>
<dbReference type="Proteomes" id="UP000533080">
    <property type="component" value="Unassembled WGS sequence"/>
</dbReference>
<gene>
    <name evidence="2" type="ORF">HNV28_10430</name>
</gene>
<evidence type="ECO:0000259" key="1">
    <source>
        <dbReference type="SMART" id="SM00829"/>
    </source>
</evidence>
<dbReference type="EMBL" id="JABFNT010000026">
    <property type="protein sequence ID" value="NOJ78754.1"/>
    <property type="molecule type" value="Genomic_DNA"/>
</dbReference>
<dbReference type="Gene3D" id="3.90.180.10">
    <property type="entry name" value="Medium-chain alcohol dehydrogenases, catalytic domain"/>
    <property type="match status" value="1"/>
</dbReference>
<dbReference type="PANTHER" id="PTHR45033">
    <property type="match status" value="1"/>
</dbReference>
<sequence length="361" mass="37993">MSPLATLLRPYSSRITFMQDAERTMGATMKRWQAKQAGRAHLELAEVAIPSPGAGEVLIRVSAVSLNYREKLMLDGGGSLTAHQPFTPASDMAGVVVAAGAGVQRFKEGARVIANFQTDWVDGPVPRGTVRSLGGSAPGVLAEYVVMPEQWLVASPETLDDVQASTLPCAGLTAWTSLVELGGLRPGHTVVTQGTGGVSLFAVQLAAAMGAEVIVLSGDEGKLARVKALGAAHGIHRRHTPEWHTAVLELTRGAGADHILELVGGENLGKSVKALASDGRVSLIGVFEGFESRFPVQPLFLSSGVIQGIFVGHRRGLENLVRAVDRLALKPVVDTVYSLDALPSALEHLDRGPFGKLVITA</sequence>
<dbReference type="InterPro" id="IPR013154">
    <property type="entry name" value="ADH-like_N"/>
</dbReference>
<dbReference type="InterPro" id="IPR011032">
    <property type="entry name" value="GroES-like_sf"/>
</dbReference>
<comment type="caution">
    <text evidence="2">The sequence shown here is derived from an EMBL/GenBank/DDBJ whole genome shotgun (WGS) entry which is preliminary data.</text>
</comment>
<dbReference type="InterPro" id="IPR020843">
    <property type="entry name" value="ER"/>
</dbReference>
<dbReference type="InterPro" id="IPR036291">
    <property type="entry name" value="NAD(P)-bd_dom_sf"/>
</dbReference>
<dbReference type="Pfam" id="PF08240">
    <property type="entry name" value="ADH_N"/>
    <property type="match status" value="1"/>
</dbReference>
<accession>A0A7Y4IGJ0</accession>
<dbReference type="SUPFAM" id="SSF50129">
    <property type="entry name" value="GroES-like"/>
    <property type="match status" value="1"/>
</dbReference>
<reference evidence="2 3" key="1">
    <citation type="submission" date="2020-05" db="EMBL/GenBank/DDBJ databases">
        <authorList>
            <person name="Whitworth D."/>
        </authorList>
    </citation>
    <scope>NUCLEOTIDE SEQUENCE [LARGE SCALE GENOMIC DNA]</scope>
    <source>
        <strain evidence="2 3">AM005</strain>
    </source>
</reference>
<evidence type="ECO:0000313" key="3">
    <source>
        <dbReference type="Proteomes" id="UP000533080"/>
    </source>
</evidence>
<evidence type="ECO:0000313" key="2">
    <source>
        <dbReference type="EMBL" id="NOJ78754.1"/>
    </source>
</evidence>
<dbReference type="SUPFAM" id="SSF51735">
    <property type="entry name" value="NAD(P)-binding Rossmann-fold domains"/>
    <property type="match status" value="1"/>
</dbReference>
<name>A0A7Y4IGJ0_MYXXA</name>
<dbReference type="Pfam" id="PF00107">
    <property type="entry name" value="ADH_zinc_N"/>
    <property type="match status" value="1"/>
</dbReference>
<dbReference type="GO" id="GO:0016491">
    <property type="term" value="F:oxidoreductase activity"/>
    <property type="evidence" value="ECO:0007669"/>
    <property type="project" value="InterPro"/>
</dbReference>
<organism evidence="2 3">
    <name type="scientific">Myxococcus xanthus</name>
    <dbReference type="NCBI Taxonomy" id="34"/>
    <lineage>
        <taxon>Bacteria</taxon>
        <taxon>Pseudomonadati</taxon>
        <taxon>Myxococcota</taxon>
        <taxon>Myxococcia</taxon>
        <taxon>Myxococcales</taxon>
        <taxon>Cystobacterineae</taxon>
        <taxon>Myxococcaceae</taxon>
        <taxon>Myxococcus</taxon>
    </lineage>
</organism>
<protein>
    <submittedName>
        <fullName evidence="2">NAD(P)-dependent alcohol dehydrogenase</fullName>
    </submittedName>
</protein>
<dbReference type="CDD" id="cd08276">
    <property type="entry name" value="MDR7"/>
    <property type="match status" value="1"/>
</dbReference>
<dbReference type="Gene3D" id="3.40.50.720">
    <property type="entry name" value="NAD(P)-binding Rossmann-like Domain"/>
    <property type="match status" value="1"/>
</dbReference>
<dbReference type="InterPro" id="IPR052711">
    <property type="entry name" value="Zinc_ADH-like"/>
</dbReference>